<protein>
    <submittedName>
        <fullName evidence="6">Glyoxylase, beta-lactamase superfamily II</fullName>
    </submittedName>
</protein>
<dbReference type="GO" id="GO:0016787">
    <property type="term" value="F:hydrolase activity"/>
    <property type="evidence" value="ECO:0007669"/>
    <property type="project" value="UniProtKB-KW"/>
</dbReference>
<evidence type="ECO:0000259" key="5">
    <source>
        <dbReference type="SMART" id="SM00849"/>
    </source>
</evidence>
<dbReference type="InterPro" id="IPR001279">
    <property type="entry name" value="Metallo-B-lactamas"/>
</dbReference>
<dbReference type="RefSeq" id="WP_072479692.1">
    <property type="nucleotide sequence ID" value="NZ_FPJG01000006.1"/>
</dbReference>
<evidence type="ECO:0000313" key="7">
    <source>
        <dbReference type="Proteomes" id="UP000182740"/>
    </source>
</evidence>
<dbReference type="AlphaFoldDB" id="A0A1K1SPZ1"/>
<dbReference type="Gene3D" id="3.60.15.10">
    <property type="entry name" value="Ribonuclease Z/Hydroxyacylglutathione hydrolase-like"/>
    <property type="match status" value="1"/>
</dbReference>
<gene>
    <name evidence="6" type="ORF">SAMN04489730_6350</name>
</gene>
<keyword evidence="4" id="KW-0862">Zinc</keyword>
<name>A0A1K1SPZ1_9PSEU</name>
<evidence type="ECO:0000256" key="2">
    <source>
        <dbReference type="ARBA" id="ARBA00022723"/>
    </source>
</evidence>
<dbReference type="STRING" id="546364.SAMN04489730_6350"/>
<dbReference type="OrthoDB" id="5177904at2"/>
<evidence type="ECO:0000256" key="3">
    <source>
        <dbReference type="ARBA" id="ARBA00022801"/>
    </source>
</evidence>
<accession>A0A1K1SPZ1</accession>
<dbReference type="SUPFAM" id="SSF56281">
    <property type="entry name" value="Metallo-hydrolase/oxidoreductase"/>
    <property type="match status" value="1"/>
</dbReference>
<evidence type="ECO:0000256" key="4">
    <source>
        <dbReference type="ARBA" id="ARBA00022833"/>
    </source>
</evidence>
<dbReference type="InterPro" id="IPR051013">
    <property type="entry name" value="MBL_superfamily_lactonases"/>
</dbReference>
<sequence length="277" mass="28914">MVSAAPRAEVRMGDTTVTYLPDGEARIVPAAAFPGTTPDQWSGFLDGDGRLTFSAGSFLIRTPATAVLVDLGLGAVDFEVPGVGRYRGGALLAGLAAEGLRPADIDVVVFTHLHWDHVGWTGTADGDLTFPAARYVAHAAEWAHWTSSDSPAGPDRAAVQQPLADRIEFVRDGEDLAPGIRVLATPGHTPGHLSVLVTAPGGTGQVLVLGDVLHSPAQVAHPERAFRSHHDPAAADRARGRLLAQAHGTDAVLAAGHFAPAVFGRIRDRTWLPLGGA</sequence>
<dbReference type="InterPro" id="IPR036866">
    <property type="entry name" value="RibonucZ/Hydroxyglut_hydro"/>
</dbReference>
<keyword evidence="7" id="KW-1185">Reference proteome</keyword>
<keyword evidence="3" id="KW-0378">Hydrolase</keyword>
<dbReference type="Pfam" id="PF00753">
    <property type="entry name" value="Lactamase_B"/>
    <property type="match status" value="1"/>
</dbReference>
<dbReference type="EMBL" id="FPJG01000006">
    <property type="protein sequence ID" value="SFW86292.1"/>
    <property type="molecule type" value="Genomic_DNA"/>
</dbReference>
<proteinExistence type="inferred from homology"/>
<dbReference type="PANTHER" id="PTHR42978:SF6">
    <property type="entry name" value="QUORUM-QUENCHING LACTONASE YTNP-RELATED"/>
    <property type="match status" value="1"/>
</dbReference>
<dbReference type="Proteomes" id="UP000182740">
    <property type="component" value="Unassembled WGS sequence"/>
</dbReference>
<reference evidence="7" key="1">
    <citation type="submission" date="2016-11" db="EMBL/GenBank/DDBJ databases">
        <authorList>
            <person name="Varghese N."/>
            <person name="Submissions S."/>
        </authorList>
    </citation>
    <scope>NUCLEOTIDE SEQUENCE [LARGE SCALE GENOMIC DNA]</scope>
    <source>
        <strain evidence="7">DSM 44671</strain>
    </source>
</reference>
<dbReference type="PANTHER" id="PTHR42978">
    <property type="entry name" value="QUORUM-QUENCHING LACTONASE YTNP-RELATED-RELATED"/>
    <property type="match status" value="1"/>
</dbReference>
<feature type="domain" description="Metallo-beta-lactamase" evidence="5">
    <location>
        <begin position="54"/>
        <end position="257"/>
    </location>
</feature>
<dbReference type="GO" id="GO:0046872">
    <property type="term" value="F:metal ion binding"/>
    <property type="evidence" value="ECO:0007669"/>
    <property type="project" value="UniProtKB-KW"/>
</dbReference>
<keyword evidence="2" id="KW-0479">Metal-binding</keyword>
<evidence type="ECO:0000256" key="1">
    <source>
        <dbReference type="ARBA" id="ARBA00007749"/>
    </source>
</evidence>
<dbReference type="SMART" id="SM00849">
    <property type="entry name" value="Lactamase_B"/>
    <property type="match status" value="1"/>
</dbReference>
<evidence type="ECO:0000313" key="6">
    <source>
        <dbReference type="EMBL" id="SFW86292.1"/>
    </source>
</evidence>
<organism evidence="6 7">
    <name type="scientific">Amycolatopsis australiensis</name>
    <dbReference type="NCBI Taxonomy" id="546364"/>
    <lineage>
        <taxon>Bacteria</taxon>
        <taxon>Bacillati</taxon>
        <taxon>Actinomycetota</taxon>
        <taxon>Actinomycetes</taxon>
        <taxon>Pseudonocardiales</taxon>
        <taxon>Pseudonocardiaceae</taxon>
        <taxon>Amycolatopsis</taxon>
    </lineage>
</organism>
<comment type="similarity">
    <text evidence="1">Belongs to the metallo-beta-lactamase superfamily.</text>
</comment>